<dbReference type="AlphaFoldDB" id="T1GYX5"/>
<protein>
    <submittedName>
        <fullName evidence="1">Uncharacterized protein</fullName>
    </submittedName>
</protein>
<reference evidence="1" key="2">
    <citation type="submission" date="2015-06" db="UniProtKB">
        <authorList>
            <consortium name="EnsemblMetazoa"/>
        </authorList>
    </citation>
    <scope>IDENTIFICATION</scope>
</reference>
<dbReference type="EMBL" id="CAQQ02383046">
    <property type="status" value="NOT_ANNOTATED_CDS"/>
    <property type="molecule type" value="Genomic_DNA"/>
</dbReference>
<dbReference type="HOGENOM" id="CLU_1898620_0_0_1"/>
<sequence length="134" mass="15425">MLSEVQKFLDGISTLIINKLLPSSINYLTEVYQGPYFRRISPLPPNAKILIPLLLLELQQHLSLKLHQRRFRNPRTTQTYPNLHVFGKKVPFGWSTKAEERKYGHRAIFSESDIDKPNVVISDMSTSLNSFPTS</sequence>
<evidence type="ECO:0000313" key="1">
    <source>
        <dbReference type="EnsemblMetazoa" id="MESCA009063-PA"/>
    </source>
</evidence>
<evidence type="ECO:0000313" key="2">
    <source>
        <dbReference type="Proteomes" id="UP000015102"/>
    </source>
</evidence>
<organism evidence="1 2">
    <name type="scientific">Megaselia scalaris</name>
    <name type="common">Humpbacked fly</name>
    <name type="synonym">Phora scalaris</name>
    <dbReference type="NCBI Taxonomy" id="36166"/>
    <lineage>
        <taxon>Eukaryota</taxon>
        <taxon>Metazoa</taxon>
        <taxon>Ecdysozoa</taxon>
        <taxon>Arthropoda</taxon>
        <taxon>Hexapoda</taxon>
        <taxon>Insecta</taxon>
        <taxon>Pterygota</taxon>
        <taxon>Neoptera</taxon>
        <taxon>Endopterygota</taxon>
        <taxon>Diptera</taxon>
        <taxon>Brachycera</taxon>
        <taxon>Muscomorpha</taxon>
        <taxon>Platypezoidea</taxon>
        <taxon>Phoridae</taxon>
        <taxon>Megaseliini</taxon>
        <taxon>Megaselia</taxon>
    </lineage>
</organism>
<dbReference type="EMBL" id="CAQQ02383045">
    <property type="status" value="NOT_ANNOTATED_CDS"/>
    <property type="molecule type" value="Genomic_DNA"/>
</dbReference>
<proteinExistence type="predicted"/>
<dbReference type="Proteomes" id="UP000015102">
    <property type="component" value="Unassembled WGS sequence"/>
</dbReference>
<accession>T1GYX5</accession>
<dbReference type="EnsemblMetazoa" id="MESCA009063-RA">
    <property type="protein sequence ID" value="MESCA009063-PA"/>
    <property type="gene ID" value="MESCA009063"/>
</dbReference>
<keyword evidence="2" id="KW-1185">Reference proteome</keyword>
<reference evidence="2" key="1">
    <citation type="submission" date="2013-02" db="EMBL/GenBank/DDBJ databases">
        <authorList>
            <person name="Hughes D."/>
        </authorList>
    </citation>
    <scope>NUCLEOTIDE SEQUENCE</scope>
    <source>
        <strain>Durham</strain>
        <strain evidence="2">NC isolate 2 -- Noor lab</strain>
    </source>
</reference>
<name>T1GYX5_MEGSC</name>